<sequence length="82" mass="8284">MYALVGAIILAIAVSCSVVHCSEVQAAHDAAVAHLDGNRGGLVPPAPSGGPVHAYEVPPPPQLRRLLHRTGRSAGAGSDADN</sequence>
<feature type="chain" id="PRO_5009187515" description="Secreted protein" evidence="1">
    <location>
        <begin position="22"/>
        <end position="82"/>
    </location>
</feature>
<evidence type="ECO:0008006" key="4">
    <source>
        <dbReference type="Google" id="ProtNLM"/>
    </source>
</evidence>
<evidence type="ECO:0000256" key="1">
    <source>
        <dbReference type="SAM" id="SignalP"/>
    </source>
</evidence>
<name>A0A1E5UYY3_9POAL</name>
<keyword evidence="3" id="KW-1185">Reference proteome</keyword>
<accession>A0A1E5UYY3</accession>
<comment type="caution">
    <text evidence="2">The sequence shown here is derived from an EMBL/GenBank/DDBJ whole genome shotgun (WGS) entry which is preliminary data.</text>
</comment>
<organism evidence="2 3">
    <name type="scientific">Dichanthelium oligosanthes</name>
    <dbReference type="NCBI Taxonomy" id="888268"/>
    <lineage>
        <taxon>Eukaryota</taxon>
        <taxon>Viridiplantae</taxon>
        <taxon>Streptophyta</taxon>
        <taxon>Embryophyta</taxon>
        <taxon>Tracheophyta</taxon>
        <taxon>Spermatophyta</taxon>
        <taxon>Magnoliopsida</taxon>
        <taxon>Liliopsida</taxon>
        <taxon>Poales</taxon>
        <taxon>Poaceae</taxon>
        <taxon>PACMAD clade</taxon>
        <taxon>Panicoideae</taxon>
        <taxon>Panicodae</taxon>
        <taxon>Paniceae</taxon>
        <taxon>Dichantheliinae</taxon>
        <taxon>Dichanthelium</taxon>
    </lineage>
</organism>
<evidence type="ECO:0000313" key="2">
    <source>
        <dbReference type="EMBL" id="OEL18038.1"/>
    </source>
</evidence>
<protein>
    <recommendedName>
        <fullName evidence="4">Secreted protein</fullName>
    </recommendedName>
</protein>
<proteinExistence type="predicted"/>
<feature type="signal peptide" evidence="1">
    <location>
        <begin position="1"/>
        <end position="21"/>
    </location>
</feature>
<gene>
    <name evidence="2" type="ORF">BAE44_0020943</name>
</gene>
<dbReference type="Proteomes" id="UP000095767">
    <property type="component" value="Unassembled WGS sequence"/>
</dbReference>
<dbReference type="AlphaFoldDB" id="A0A1E5UYY3"/>
<evidence type="ECO:0000313" key="3">
    <source>
        <dbReference type="Proteomes" id="UP000095767"/>
    </source>
</evidence>
<reference evidence="2 3" key="1">
    <citation type="submission" date="2016-09" db="EMBL/GenBank/DDBJ databases">
        <title>The draft genome of Dichanthelium oligosanthes: A C3 panicoid grass species.</title>
        <authorList>
            <person name="Studer A.J."/>
            <person name="Schnable J.C."/>
            <person name="Brutnell T.P."/>
        </authorList>
    </citation>
    <scope>NUCLEOTIDE SEQUENCE [LARGE SCALE GENOMIC DNA]</scope>
    <source>
        <strain evidence="3">cv. Kellogg 1175</strain>
        <tissue evidence="2">Leaf</tissue>
    </source>
</reference>
<keyword evidence="1" id="KW-0732">Signal</keyword>
<dbReference type="EMBL" id="LWDX02057965">
    <property type="protein sequence ID" value="OEL18038.1"/>
    <property type="molecule type" value="Genomic_DNA"/>
</dbReference>